<dbReference type="AlphaFoldDB" id="A0A1M5E2H4"/>
<dbReference type="SUPFAM" id="SSF47413">
    <property type="entry name" value="lambda repressor-like DNA-binding domains"/>
    <property type="match status" value="1"/>
</dbReference>
<name>A0A1M5E2H4_9HYPH</name>
<dbReference type="CDD" id="cd01392">
    <property type="entry name" value="HTH_LacI"/>
    <property type="match status" value="1"/>
</dbReference>
<dbReference type="EMBL" id="FQUP01000002">
    <property type="protein sequence ID" value="SHF73429.1"/>
    <property type="molecule type" value="Genomic_DNA"/>
</dbReference>
<dbReference type="OrthoDB" id="8433438at2"/>
<keyword evidence="3" id="KW-0804">Transcription</keyword>
<evidence type="ECO:0000259" key="4">
    <source>
        <dbReference type="PROSITE" id="PS50932"/>
    </source>
</evidence>
<keyword evidence="6" id="KW-1185">Reference proteome</keyword>
<dbReference type="RefSeq" id="WP_073053793.1">
    <property type="nucleotide sequence ID" value="NZ_FQUP01000002.1"/>
</dbReference>
<accession>A0A1M5E2H4</accession>
<dbReference type="PANTHER" id="PTHR30146">
    <property type="entry name" value="LACI-RELATED TRANSCRIPTIONAL REPRESSOR"/>
    <property type="match status" value="1"/>
</dbReference>
<dbReference type="Proteomes" id="UP000184485">
    <property type="component" value="Unassembled WGS sequence"/>
</dbReference>
<reference evidence="5 6" key="1">
    <citation type="submission" date="2016-11" db="EMBL/GenBank/DDBJ databases">
        <authorList>
            <person name="Jaros S."/>
            <person name="Januszkiewicz K."/>
            <person name="Wedrychowicz H."/>
        </authorList>
    </citation>
    <scope>NUCLEOTIDE SEQUENCE [LARGE SCALE GENOMIC DNA]</scope>
    <source>
        <strain evidence="5 6">DSM 19436</strain>
    </source>
</reference>
<evidence type="ECO:0000256" key="2">
    <source>
        <dbReference type="ARBA" id="ARBA00023125"/>
    </source>
</evidence>
<evidence type="ECO:0000313" key="6">
    <source>
        <dbReference type="Proteomes" id="UP000184485"/>
    </source>
</evidence>
<evidence type="ECO:0000256" key="3">
    <source>
        <dbReference type="ARBA" id="ARBA00023163"/>
    </source>
</evidence>
<dbReference type="PROSITE" id="PS00356">
    <property type="entry name" value="HTH_LACI_1"/>
    <property type="match status" value="1"/>
</dbReference>
<dbReference type="PROSITE" id="PS50932">
    <property type="entry name" value="HTH_LACI_2"/>
    <property type="match status" value="1"/>
</dbReference>
<dbReference type="SMART" id="SM00354">
    <property type="entry name" value="HTH_LACI"/>
    <property type="match status" value="1"/>
</dbReference>
<organism evidence="5 6">
    <name type="scientific">Kaistia soli DSM 19436</name>
    <dbReference type="NCBI Taxonomy" id="1122133"/>
    <lineage>
        <taxon>Bacteria</taxon>
        <taxon>Pseudomonadati</taxon>
        <taxon>Pseudomonadota</taxon>
        <taxon>Alphaproteobacteria</taxon>
        <taxon>Hyphomicrobiales</taxon>
        <taxon>Kaistiaceae</taxon>
        <taxon>Kaistia</taxon>
    </lineage>
</organism>
<keyword evidence="1" id="KW-0805">Transcription regulation</keyword>
<dbReference type="InterPro" id="IPR000843">
    <property type="entry name" value="HTH_LacI"/>
</dbReference>
<protein>
    <submittedName>
        <fullName evidence="5">Transcriptional regulator, LacI family</fullName>
    </submittedName>
</protein>
<sequence length="347" mass="37932">MKSSGGGKPNRITIRDVAADANVSVAAVSKVLREAYGVSPSMRSKVHSSMAKLGYRPHTAARGMRGQTFTLGLILPDFRNPFFADIIDGSHDALAGTQYQALIGINRTTPTVDEGLVNSMIDRQMDGLLIVGANDQAQLIEIAKRTPLVTIGNHHSSNQVYDTVNNDDDEAARLAVRHLVESGYRNITMLSLISDSTIIKERERGYRDEMNRLGLGRFARIVNASQTPQDVQKTARAILTAPDRPEAIFCWTDFIALQVIGVATELGRRIPDDIAIVGHDNTMYCDFAQNSLTSVDQSGQMLGLKAASLLIERIKGRETPEHYLVAPRLVVRNSSIRRTPARPAAAS</sequence>
<feature type="domain" description="HTH lacI-type" evidence="4">
    <location>
        <begin position="12"/>
        <end position="66"/>
    </location>
</feature>
<dbReference type="GO" id="GO:0000976">
    <property type="term" value="F:transcription cis-regulatory region binding"/>
    <property type="evidence" value="ECO:0007669"/>
    <property type="project" value="TreeGrafter"/>
</dbReference>
<gene>
    <name evidence="5" type="ORF">SAMN02745157_2872</name>
</gene>
<dbReference type="InterPro" id="IPR046335">
    <property type="entry name" value="LacI/GalR-like_sensor"/>
</dbReference>
<dbReference type="STRING" id="1122133.SAMN02745157_2872"/>
<keyword evidence="2" id="KW-0238">DNA-binding</keyword>
<dbReference type="PANTHER" id="PTHR30146:SF109">
    <property type="entry name" value="HTH-TYPE TRANSCRIPTIONAL REGULATOR GALS"/>
    <property type="match status" value="1"/>
</dbReference>
<dbReference type="InterPro" id="IPR028082">
    <property type="entry name" value="Peripla_BP_I"/>
</dbReference>
<dbReference type="Pfam" id="PF00356">
    <property type="entry name" value="LacI"/>
    <property type="match status" value="1"/>
</dbReference>
<dbReference type="SUPFAM" id="SSF53822">
    <property type="entry name" value="Periplasmic binding protein-like I"/>
    <property type="match status" value="1"/>
</dbReference>
<dbReference type="InterPro" id="IPR010982">
    <property type="entry name" value="Lambda_DNA-bd_dom_sf"/>
</dbReference>
<dbReference type="GO" id="GO:0003700">
    <property type="term" value="F:DNA-binding transcription factor activity"/>
    <property type="evidence" value="ECO:0007669"/>
    <property type="project" value="TreeGrafter"/>
</dbReference>
<dbReference type="CDD" id="cd06267">
    <property type="entry name" value="PBP1_LacI_sugar_binding-like"/>
    <property type="match status" value="1"/>
</dbReference>
<dbReference type="Gene3D" id="1.10.260.40">
    <property type="entry name" value="lambda repressor-like DNA-binding domains"/>
    <property type="match status" value="1"/>
</dbReference>
<dbReference type="Pfam" id="PF13377">
    <property type="entry name" value="Peripla_BP_3"/>
    <property type="match status" value="1"/>
</dbReference>
<dbReference type="Gene3D" id="3.40.50.2300">
    <property type="match status" value="2"/>
</dbReference>
<evidence type="ECO:0000256" key="1">
    <source>
        <dbReference type="ARBA" id="ARBA00023015"/>
    </source>
</evidence>
<evidence type="ECO:0000313" key="5">
    <source>
        <dbReference type="EMBL" id="SHF73429.1"/>
    </source>
</evidence>
<proteinExistence type="predicted"/>